<protein>
    <submittedName>
        <fullName evidence="1">Uncharacterized protein</fullName>
    </submittedName>
</protein>
<name>A0A8H5D2B1_9AGAR</name>
<proteinExistence type="predicted"/>
<comment type="caution">
    <text evidence="1">The sequence shown here is derived from an EMBL/GenBank/DDBJ whole genome shotgun (WGS) entry which is preliminary data.</text>
</comment>
<sequence length="314" mass="34779">MGLRPDLLLSQTPQAQRQEYVNAFNKSNQRGGCGVGINLIGDVFSIEVVPNYDPSAMIYSLWPVATGATFLGKHEHFSDRNLITEMGKKDPFLTSGAIDGNSSNLKQQSAQSMFFAEKIYQRQVTKLALSDCRQCFEERYFYTERHTPSNTHDLLECPCDEGHNSRLLEDASPDFESPQANLDALEESDDDVAQRGFINATQVTSSYLGKLDKAYLEKKKAGLAALEEWKHINCLAATARDNIQDDILRQLLPPEENKEATGKTSGPLAESLLSAVDLDRLCAAVKVRSMSEVQGGTITFVFEKTVDKIAEDEG</sequence>
<dbReference type="AlphaFoldDB" id="A0A8H5D2B1"/>
<dbReference type="EMBL" id="JAACJO010000012">
    <property type="protein sequence ID" value="KAF5351804.1"/>
    <property type="molecule type" value="Genomic_DNA"/>
</dbReference>
<dbReference type="Proteomes" id="UP000559027">
    <property type="component" value="Unassembled WGS sequence"/>
</dbReference>
<organism evidence="1 2">
    <name type="scientific">Leucocoprinus leucothites</name>
    <dbReference type="NCBI Taxonomy" id="201217"/>
    <lineage>
        <taxon>Eukaryota</taxon>
        <taxon>Fungi</taxon>
        <taxon>Dikarya</taxon>
        <taxon>Basidiomycota</taxon>
        <taxon>Agaricomycotina</taxon>
        <taxon>Agaricomycetes</taxon>
        <taxon>Agaricomycetidae</taxon>
        <taxon>Agaricales</taxon>
        <taxon>Agaricineae</taxon>
        <taxon>Agaricaceae</taxon>
        <taxon>Leucocoprinus</taxon>
    </lineage>
</organism>
<gene>
    <name evidence="1" type="ORF">D9756_007399</name>
</gene>
<evidence type="ECO:0000313" key="1">
    <source>
        <dbReference type="EMBL" id="KAF5351804.1"/>
    </source>
</evidence>
<accession>A0A8H5D2B1</accession>
<keyword evidence="2" id="KW-1185">Reference proteome</keyword>
<dbReference type="OrthoDB" id="413460at2759"/>
<evidence type="ECO:0000313" key="2">
    <source>
        <dbReference type="Proteomes" id="UP000559027"/>
    </source>
</evidence>
<reference evidence="1 2" key="1">
    <citation type="journal article" date="2020" name="ISME J.">
        <title>Uncovering the hidden diversity of litter-decomposition mechanisms in mushroom-forming fungi.</title>
        <authorList>
            <person name="Floudas D."/>
            <person name="Bentzer J."/>
            <person name="Ahren D."/>
            <person name="Johansson T."/>
            <person name="Persson P."/>
            <person name="Tunlid A."/>
        </authorList>
    </citation>
    <scope>NUCLEOTIDE SEQUENCE [LARGE SCALE GENOMIC DNA]</scope>
    <source>
        <strain evidence="1 2">CBS 146.42</strain>
    </source>
</reference>